<comment type="subcellular location">
    <subcellularLocation>
        <location evidence="6">Membrane</location>
        <topology evidence="6">Single-pass membrane protein</topology>
    </subcellularLocation>
</comment>
<gene>
    <name evidence="7" type="ORF">BOKJ2_LOCUS9664</name>
</gene>
<accession>A0A811L0R1</accession>
<name>A0A811L0R1_9BILA</name>
<dbReference type="InterPro" id="IPR035595">
    <property type="entry name" value="UDP_glycos_trans_CS"/>
</dbReference>
<sequence length="481" mass="55274">MQSMAPYFLTLSSSGHEVHVLDTANPTPKYKYKNVVMHNIVVKGQNSGRDPRQTWNAMISVSKFREVFANSDVKFHELLDSEREALEKLVNQPWDLVVADDIFSVHAWAIALRLKQRGVPFILYSTSGQVASATTQTMALGRNPIIKQFMFPDMPVDSDGHYQHVNFWDRLGAFVKVFHEVAGFDYILQHTMSSFERFGVYDFSWLKLHKESSYIFTDSMNKLGWPQTEGQDLINIGGVCKDYEILEDEDLKNFVENSKKGVIYIAFGNYADWNHAPKRILDSFSEAMVKLADYNFVFSFNGNVSAMPQMEHIKYVKWAPQAGILNHKKTKLFISHGGLKSLKEGICSKTPLVMMPISAEQVHNAHMLLALKWGGFVNKFTVTGPILYREIMNVISNKNYQQKIDETADFLVDLPISALELAKFHTERILRAKNGRVLFKRKGMDLYWFQYLYLDLMSVIGFFTYLAFRFCKYVIISNKTC</sequence>
<evidence type="ECO:0000256" key="6">
    <source>
        <dbReference type="RuleBase" id="RU362059"/>
    </source>
</evidence>
<dbReference type="InterPro" id="IPR002213">
    <property type="entry name" value="UDP_glucos_trans"/>
</dbReference>
<dbReference type="EMBL" id="CAJFDH010000004">
    <property type="protein sequence ID" value="CAD5221876.1"/>
    <property type="molecule type" value="Genomic_DNA"/>
</dbReference>
<feature type="transmembrane region" description="Helical" evidence="6">
    <location>
        <begin position="448"/>
        <end position="468"/>
    </location>
</feature>
<organism evidence="7 8">
    <name type="scientific">Bursaphelenchus okinawaensis</name>
    <dbReference type="NCBI Taxonomy" id="465554"/>
    <lineage>
        <taxon>Eukaryota</taxon>
        <taxon>Metazoa</taxon>
        <taxon>Ecdysozoa</taxon>
        <taxon>Nematoda</taxon>
        <taxon>Chromadorea</taxon>
        <taxon>Rhabditida</taxon>
        <taxon>Tylenchina</taxon>
        <taxon>Tylenchomorpha</taxon>
        <taxon>Aphelenchoidea</taxon>
        <taxon>Aphelenchoididae</taxon>
        <taxon>Bursaphelenchus</taxon>
    </lineage>
</organism>
<keyword evidence="2 5" id="KW-0328">Glycosyltransferase</keyword>
<evidence type="ECO:0000313" key="7">
    <source>
        <dbReference type="EMBL" id="CAD5221876.1"/>
    </source>
</evidence>
<keyword evidence="8" id="KW-1185">Reference proteome</keyword>
<proteinExistence type="inferred from homology"/>
<comment type="similarity">
    <text evidence="1 5">Belongs to the UDP-glycosyltransferase family.</text>
</comment>
<dbReference type="Proteomes" id="UP000783686">
    <property type="component" value="Unassembled WGS sequence"/>
</dbReference>
<dbReference type="OrthoDB" id="5835829at2759"/>
<evidence type="ECO:0000256" key="5">
    <source>
        <dbReference type="RuleBase" id="RU003718"/>
    </source>
</evidence>
<keyword evidence="3 5" id="KW-0808">Transferase</keyword>
<dbReference type="PANTHER" id="PTHR48043">
    <property type="entry name" value="EG:EG0003.4 PROTEIN-RELATED"/>
    <property type="match status" value="1"/>
</dbReference>
<dbReference type="EC" id="2.4.1.17" evidence="6"/>
<evidence type="ECO:0000256" key="4">
    <source>
        <dbReference type="ARBA" id="ARBA00047475"/>
    </source>
</evidence>
<dbReference type="EMBL" id="CAJFCW020000004">
    <property type="protein sequence ID" value="CAG9115600.1"/>
    <property type="molecule type" value="Genomic_DNA"/>
</dbReference>
<keyword evidence="6" id="KW-0812">Transmembrane</keyword>
<evidence type="ECO:0000313" key="8">
    <source>
        <dbReference type="Proteomes" id="UP000614601"/>
    </source>
</evidence>
<dbReference type="GO" id="GO:0016020">
    <property type="term" value="C:membrane"/>
    <property type="evidence" value="ECO:0007669"/>
    <property type="project" value="UniProtKB-SubCell"/>
</dbReference>
<dbReference type="PROSITE" id="PS00375">
    <property type="entry name" value="UDPGT"/>
    <property type="match status" value="1"/>
</dbReference>
<comment type="catalytic activity">
    <reaction evidence="4 6">
        <text>glucuronate acceptor + UDP-alpha-D-glucuronate = acceptor beta-D-glucuronoside + UDP + H(+)</text>
        <dbReference type="Rhea" id="RHEA:21032"/>
        <dbReference type="ChEBI" id="CHEBI:15378"/>
        <dbReference type="ChEBI" id="CHEBI:58052"/>
        <dbReference type="ChEBI" id="CHEBI:58223"/>
        <dbReference type="ChEBI" id="CHEBI:132367"/>
        <dbReference type="ChEBI" id="CHEBI:132368"/>
        <dbReference type="EC" id="2.4.1.17"/>
    </reaction>
</comment>
<keyword evidence="6" id="KW-0472">Membrane</keyword>
<dbReference type="CDD" id="cd03784">
    <property type="entry name" value="GT1_Gtf-like"/>
    <property type="match status" value="1"/>
</dbReference>
<evidence type="ECO:0000256" key="2">
    <source>
        <dbReference type="ARBA" id="ARBA00022676"/>
    </source>
</evidence>
<dbReference type="Proteomes" id="UP000614601">
    <property type="component" value="Unassembled WGS sequence"/>
</dbReference>
<dbReference type="Pfam" id="PF00201">
    <property type="entry name" value="UDPGT"/>
    <property type="match status" value="1"/>
</dbReference>
<dbReference type="InterPro" id="IPR050271">
    <property type="entry name" value="UDP-glycosyltransferase"/>
</dbReference>
<comment type="caution">
    <text evidence="7">The sequence shown here is derived from an EMBL/GenBank/DDBJ whole genome shotgun (WGS) entry which is preliminary data.</text>
</comment>
<evidence type="ECO:0000256" key="3">
    <source>
        <dbReference type="ARBA" id="ARBA00022679"/>
    </source>
</evidence>
<dbReference type="PANTHER" id="PTHR48043:SF145">
    <property type="entry name" value="FI06409P-RELATED"/>
    <property type="match status" value="1"/>
</dbReference>
<dbReference type="GO" id="GO:0015020">
    <property type="term" value="F:glucuronosyltransferase activity"/>
    <property type="evidence" value="ECO:0007669"/>
    <property type="project" value="UniProtKB-EC"/>
</dbReference>
<dbReference type="AlphaFoldDB" id="A0A811L0R1"/>
<dbReference type="SUPFAM" id="SSF53756">
    <property type="entry name" value="UDP-Glycosyltransferase/glycogen phosphorylase"/>
    <property type="match status" value="1"/>
</dbReference>
<dbReference type="Gene3D" id="3.40.50.2000">
    <property type="entry name" value="Glycogen Phosphorylase B"/>
    <property type="match status" value="1"/>
</dbReference>
<keyword evidence="6" id="KW-1133">Transmembrane helix</keyword>
<protein>
    <recommendedName>
        <fullName evidence="6">UDP-glucuronosyltransferase</fullName>
        <ecNumber evidence="6">2.4.1.17</ecNumber>
    </recommendedName>
</protein>
<reference evidence="7" key="1">
    <citation type="submission" date="2020-09" db="EMBL/GenBank/DDBJ databases">
        <authorList>
            <person name="Kikuchi T."/>
        </authorList>
    </citation>
    <scope>NUCLEOTIDE SEQUENCE</scope>
    <source>
        <strain evidence="7">SH1</strain>
    </source>
</reference>
<evidence type="ECO:0000256" key="1">
    <source>
        <dbReference type="ARBA" id="ARBA00009995"/>
    </source>
</evidence>